<keyword evidence="1" id="KW-1133">Transmembrane helix</keyword>
<feature type="transmembrane region" description="Helical" evidence="1">
    <location>
        <begin position="56"/>
        <end position="76"/>
    </location>
</feature>
<dbReference type="Proteomes" id="UP000885986">
    <property type="component" value="Unassembled WGS sequence"/>
</dbReference>
<feature type="transmembrane region" description="Helical" evidence="1">
    <location>
        <begin position="257"/>
        <end position="274"/>
    </location>
</feature>
<feature type="transmembrane region" description="Helical" evidence="1">
    <location>
        <begin position="97"/>
        <end position="116"/>
    </location>
</feature>
<dbReference type="PANTHER" id="PTHR38139:SF1">
    <property type="entry name" value="NUCLEOSIDE TRANSPORTER_FEOB GTPASE GATE DOMAIN-CONTAINING PROTEIN"/>
    <property type="match status" value="1"/>
</dbReference>
<evidence type="ECO:0008006" key="3">
    <source>
        <dbReference type="Google" id="ProtNLM"/>
    </source>
</evidence>
<proteinExistence type="predicted"/>
<dbReference type="EMBL" id="DSDS01000027">
    <property type="protein sequence ID" value="HET97322.1"/>
    <property type="molecule type" value="Genomic_DNA"/>
</dbReference>
<reference evidence="2" key="1">
    <citation type="journal article" date="2020" name="mSystems">
        <title>Genome- and Community-Level Interaction Insights into Carbon Utilization and Element Cycling Functions of Hydrothermarchaeota in Hydrothermal Sediment.</title>
        <authorList>
            <person name="Zhou Z."/>
            <person name="Liu Y."/>
            <person name="Xu W."/>
            <person name="Pan J."/>
            <person name="Luo Z.H."/>
            <person name="Li M."/>
        </authorList>
    </citation>
    <scope>NUCLEOTIDE SEQUENCE [LARGE SCALE GENOMIC DNA]</scope>
    <source>
        <strain evidence="2">SpSt-1224</strain>
    </source>
</reference>
<keyword evidence="1" id="KW-0812">Transmembrane</keyword>
<keyword evidence="1" id="KW-0472">Membrane</keyword>
<evidence type="ECO:0000313" key="2">
    <source>
        <dbReference type="EMBL" id="HET97322.1"/>
    </source>
</evidence>
<evidence type="ECO:0000256" key="1">
    <source>
        <dbReference type="SAM" id="Phobius"/>
    </source>
</evidence>
<dbReference type="AlphaFoldDB" id="A0A7C2TKZ1"/>
<feature type="transmembrane region" description="Helical" evidence="1">
    <location>
        <begin position="180"/>
        <end position="197"/>
    </location>
</feature>
<dbReference type="PANTHER" id="PTHR38139">
    <property type="entry name" value="GATE DOMAIN-CONTAINING PROTEIN"/>
    <property type="match status" value="1"/>
</dbReference>
<sequence length="317" mass="34986">MELSELYRGLLLPLSKIFLFISLGLVLAGLIEELGWSRALSRVAAPFIRYGRFSEIAGSSFALAFVSGVSANTLLAEAYREGKIQRRELLLVHLLHGLPRFFLHLPTVFFMMAPFIKGAALLYVGLTFTSALLRTLLITLAGRLLLPVPAVPHYGRTSGKKPLSFGELGRKIRRRLQRRLLRIMLITTPIYGFFFWANRLGYFARLSGWVEEHVGFFSWLPPESIGVIVLVAATELTSGLAAAGALLDGHTLSNRDVVLALLIGTVIAAPIQALRHQLPYYAGIFPPRLAGELIVYSQLFRAASVILVGVCYFVFSA</sequence>
<organism evidence="2">
    <name type="scientific">Desulfurivibrio alkaliphilus</name>
    <dbReference type="NCBI Taxonomy" id="427923"/>
    <lineage>
        <taxon>Bacteria</taxon>
        <taxon>Pseudomonadati</taxon>
        <taxon>Thermodesulfobacteriota</taxon>
        <taxon>Desulfobulbia</taxon>
        <taxon>Desulfobulbales</taxon>
        <taxon>Desulfobulbaceae</taxon>
        <taxon>Desulfurivibrio</taxon>
    </lineage>
</organism>
<name>A0A7C2TKZ1_9BACT</name>
<feature type="transmembrane region" description="Helical" evidence="1">
    <location>
        <begin position="122"/>
        <end position="146"/>
    </location>
</feature>
<protein>
    <recommendedName>
        <fullName evidence="3">Nucleoside recognition domain protein</fullName>
    </recommendedName>
</protein>
<comment type="caution">
    <text evidence="2">The sequence shown here is derived from an EMBL/GenBank/DDBJ whole genome shotgun (WGS) entry which is preliminary data.</text>
</comment>
<dbReference type="InterPro" id="IPR038880">
    <property type="entry name" value="MJ0871-like"/>
</dbReference>
<feature type="transmembrane region" description="Helical" evidence="1">
    <location>
        <begin position="225"/>
        <end position="245"/>
    </location>
</feature>
<feature type="transmembrane region" description="Helical" evidence="1">
    <location>
        <begin position="12"/>
        <end position="31"/>
    </location>
</feature>
<accession>A0A7C2TKZ1</accession>
<feature type="transmembrane region" description="Helical" evidence="1">
    <location>
        <begin position="294"/>
        <end position="315"/>
    </location>
</feature>
<gene>
    <name evidence="2" type="ORF">ENN98_01195</name>
</gene>